<evidence type="ECO:0000256" key="4">
    <source>
        <dbReference type="ARBA" id="ARBA00023163"/>
    </source>
</evidence>
<dbReference type="PANTHER" id="PTHR30055">
    <property type="entry name" value="HTH-TYPE TRANSCRIPTIONAL REGULATOR RUTR"/>
    <property type="match status" value="1"/>
</dbReference>
<protein>
    <submittedName>
        <fullName evidence="7">TetR family transcriptional regulator</fullName>
    </submittedName>
</protein>
<evidence type="ECO:0000313" key="7">
    <source>
        <dbReference type="EMBL" id="QHC01779.1"/>
    </source>
</evidence>
<dbReference type="EMBL" id="CP047156">
    <property type="protein sequence ID" value="QHC01779.1"/>
    <property type="molecule type" value="Genomic_DNA"/>
</dbReference>
<proteinExistence type="predicted"/>
<dbReference type="GO" id="GO:0000976">
    <property type="term" value="F:transcription cis-regulatory region binding"/>
    <property type="evidence" value="ECO:0007669"/>
    <property type="project" value="TreeGrafter"/>
</dbReference>
<keyword evidence="3 5" id="KW-0238">DNA-binding</keyword>
<accession>A0A7L4YSL8</accession>
<dbReference type="PROSITE" id="PS50977">
    <property type="entry name" value="HTH_TETR_2"/>
    <property type="match status" value="1"/>
</dbReference>
<dbReference type="SUPFAM" id="SSF46689">
    <property type="entry name" value="Homeodomain-like"/>
    <property type="match status" value="1"/>
</dbReference>
<dbReference type="Pfam" id="PF13977">
    <property type="entry name" value="TetR_C_6"/>
    <property type="match status" value="1"/>
</dbReference>
<dbReference type="SUPFAM" id="SSF48498">
    <property type="entry name" value="Tetracyclin repressor-like, C-terminal domain"/>
    <property type="match status" value="1"/>
</dbReference>
<evidence type="ECO:0000256" key="5">
    <source>
        <dbReference type="PROSITE-ProRule" id="PRU00335"/>
    </source>
</evidence>
<dbReference type="PANTHER" id="PTHR30055:SF234">
    <property type="entry name" value="HTH-TYPE TRANSCRIPTIONAL REGULATOR BETI"/>
    <property type="match status" value="1"/>
</dbReference>
<keyword evidence="8" id="KW-1185">Reference proteome</keyword>
<keyword evidence="2" id="KW-0805">Transcription regulation</keyword>
<dbReference type="InterPro" id="IPR039538">
    <property type="entry name" value="BetI_C"/>
</dbReference>
<evidence type="ECO:0000256" key="1">
    <source>
        <dbReference type="ARBA" id="ARBA00022491"/>
    </source>
</evidence>
<dbReference type="InterPro" id="IPR036271">
    <property type="entry name" value="Tet_transcr_reg_TetR-rel_C_sf"/>
</dbReference>
<dbReference type="InterPro" id="IPR050109">
    <property type="entry name" value="HTH-type_TetR-like_transc_reg"/>
</dbReference>
<dbReference type="Gene3D" id="1.10.357.10">
    <property type="entry name" value="Tetracycline Repressor, domain 2"/>
    <property type="match status" value="1"/>
</dbReference>
<keyword evidence="1" id="KW-0678">Repressor</keyword>
<dbReference type="InterPro" id="IPR001647">
    <property type="entry name" value="HTH_TetR"/>
</dbReference>
<dbReference type="RefSeq" id="WP_159546903.1">
    <property type="nucleotide sequence ID" value="NZ_CP047156.1"/>
</dbReference>
<feature type="DNA-binding region" description="H-T-H motif" evidence="5">
    <location>
        <begin position="30"/>
        <end position="49"/>
    </location>
</feature>
<dbReference type="GO" id="GO:0003700">
    <property type="term" value="F:DNA-binding transcription factor activity"/>
    <property type="evidence" value="ECO:0007669"/>
    <property type="project" value="TreeGrafter"/>
</dbReference>
<dbReference type="Pfam" id="PF00440">
    <property type="entry name" value="TetR_N"/>
    <property type="match status" value="1"/>
</dbReference>
<gene>
    <name evidence="7" type="ORF">EK0264_16820</name>
</gene>
<feature type="domain" description="HTH tetR-type" evidence="6">
    <location>
        <begin position="7"/>
        <end position="67"/>
    </location>
</feature>
<evidence type="ECO:0000259" key="6">
    <source>
        <dbReference type="PROSITE" id="PS50977"/>
    </source>
</evidence>
<dbReference type="Proteomes" id="UP000463857">
    <property type="component" value="Chromosome"/>
</dbReference>
<dbReference type="OrthoDB" id="5242433at2"/>
<organism evidence="7 8">
    <name type="scientific">Epidermidibacterium keratini</name>
    <dbReference type="NCBI Taxonomy" id="1891644"/>
    <lineage>
        <taxon>Bacteria</taxon>
        <taxon>Bacillati</taxon>
        <taxon>Actinomycetota</taxon>
        <taxon>Actinomycetes</taxon>
        <taxon>Sporichthyales</taxon>
        <taxon>Sporichthyaceae</taxon>
        <taxon>Epidermidibacterium</taxon>
    </lineage>
</organism>
<dbReference type="InParanoid" id="A0A7L4YSL8"/>
<keyword evidence="4" id="KW-0804">Transcription</keyword>
<evidence type="ECO:0000256" key="3">
    <source>
        <dbReference type="ARBA" id="ARBA00023125"/>
    </source>
</evidence>
<sequence>MVRLAIAERRELLLQAAWRVLVRDGVRAATTRAICSEAGMPQSSFHYCFDSRAELLRIIVTGLLPEQISTTFAALDVETDGENFAREPLAAFFAEVEQNPMRHAVLYDITMNAIYEPELADLATFQYDEYLRAAIEILTRAAERRGFTWDQPVEVLATTMLNFLDGLVLRYIVDRNSDRARAALEAYGDDLARHAVPHD</sequence>
<evidence type="ECO:0000313" key="8">
    <source>
        <dbReference type="Proteomes" id="UP000463857"/>
    </source>
</evidence>
<dbReference type="AlphaFoldDB" id="A0A7L4YSL8"/>
<dbReference type="InterPro" id="IPR009057">
    <property type="entry name" value="Homeodomain-like_sf"/>
</dbReference>
<evidence type="ECO:0000256" key="2">
    <source>
        <dbReference type="ARBA" id="ARBA00023015"/>
    </source>
</evidence>
<dbReference type="KEGG" id="eke:EK0264_16820"/>
<reference evidence="7 8" key="1">
    <citation type="journal article" date="2018" name="Int. J. Syst. Evol. Microbiol.">
        <title>Epidermidibacterium keratini gen. nov., sp. nov., a member of the family Sporichthyaceae, isolated from keratin epidermis.</title>
        <authorList>
            <person name="Lee D.G."/>
            <person name="Trujillo M.E."/>
            <person name="Kang S."/>
            <person name="Nam J.J."/>
            <person name="Kim Y.J."/>
        </authorList>
    </citation>
    <scope>NUCLEOTIDE SEQUENCE [LARGE SCALE GENOMIC DNA]</scope>
    <source>
        <strain evidence="7 8">EPI-7</strain>
    </source>
</reference>
<name>A0A7L4YSL8_9ACTN</name>